<feature type="transmembrane region" description="Helical" evidence="1">
    <location>
        <begin position="6"/>
        <end position="33"/>
    </location>
</feature>
<dbReference type="Pfam" id="PF03707">
    <property type="entry name" value="MHYT"/>
    <property type="match status" value="3"/>
</dbReference>
<keyword evidence="1" id="KW-0472">Membrane</keyword>
<evidence type="ECO:0000313" key="4">
    <source>
        <dbReference type="EMBL" id="GGP15102.1"/>
    </source>
</evidence>
<feature type="region of interest" description="Disordered" evidence="2">
    <location>
        <begin position="251"/>
        <end position="284"/>
    </location>
</feature>
<feature type="transmembrane region" description="Helical" evidence="1">
    <location>
        <begin position="109"/>
        <end position="133"/>
    </location>
</feature>
<gene>
    <name evidence="4" type="ORF">GCM10012278_73600</name>
</gene>
<protein>
    <submittedName>
        <fullName evidence="4">Membrane protein</fullName>
    </submittedName>
</protein>
<feature type="transmembrane region" description="Helical" evidence="1">
    <location>
        <begin position="45"/>
        <end position="71"/>
    </location>
</feature>
<feature type="domain" description="MHYT" evidence="3">
    <location>
        <begin position="9"/>
        <end position="199"/>
    </location>
</feature>
<evidence type="ECO:0000259" key="3">
    <source>
        <dbReference type="PROSITE" id="PS50924"/>
    </source>
</evidence>
<reference evidence="4" key="2">
    <citation type="submission" date="2020-09" db="EMBL/GenBank/DDBJ databases">
        <authorList>
            <person name="Sun Q."/>
            <person name="Zhou Y."/>
        </authorList>
    </citation>
    <scope>NUCLEOTIDE SEQUENCE</scope>
    <source>
        <strain evidence="4">CGMCC 4.7430</strain>
    </source>
</reference>
<dbReference type="InterPro" id="IPR005330">
    <property type="entry name" value="MHYT_dom"/>
</dbReference>
<keyword evidence="1" id="KW-0812">Transmembrane</keyword>
<dbReference type="PROSITE" id="PS50924">
    <property type="entry name" value="MHYT"/>
    <property type="match status" value="1"/>
</dbReference>
<dbReference type="Proteomes" id="UP000660745">
    <property type="component" value="Unassembled WGS sequence"/>
</dbReference>
<evidence type="ECO:0000256" key="1">
    <source>
        <dbReference type="PROSITE-ProRule" id="PRU00244"/>
    </source>
</evidence>
<dbReference type="PANTHER" id="PTHR35152:SF1">
    <property type="entry name" value="DOMAIN SIGNALLING PROTEIN, PUTATIVE (AFU_ORTHOLOGUE AFUA_5G11310)-RELATED"/>
    <property type="match status" value="1"/>
</dbReference>
<accession>A0A918AD10</accession>
<evidence type="ECO:0000256" key="2">
    <source>
        <dbReference type="SAM" id="MobiDB-lite"/>
    </source>
</evidence>
<feature type="transmembrane region" description="Helical" evidence="1">
    <location>
        <begin position="83"/>
        <end position="102"/>
    </location>
</feature>
<dbReference type="PANTHER" id="PTHR35152">
    <property type="entry name" value="DOMAIN SIGNALLING PROTEIN, PUTATIVE (AFU_ORTHOLOGUE AFUA_5G11310)-RELATED"/>
    <property type="match status" value="1"/>
</dbReference>
<feature type="transmembrane region" description="Helical" evidence="1">
    <location>
        <begin position="215"/>
        <end position="236"/>
    </location>
</feature>
<organism evidence="4 5">
    <name type="scientific">Nonomuraea glycinis</name>
    <dbReference type="NCBI Taxonomy" id="2047744"/>
    <lineage>
        <taxon>Bacteria</taxon>
        <taxon>Bacillati</taxon>
        <taxon>Actinomycetota</taxon>
        <taxon>Actinomycetes</taxon>
        <taxon>Streptosporangiales</taxon>
        <taxon>Streptosporangiaceae</taxon>
        <taxon>Nonomuraea</taxon>
    </lineage>
</organism>
<dbReference type="GO" id="GO:0016020">
    <property type="term" value="C:membrane"/>
    <property type="evidence" value="ECO:0007669"/>
    <property type="project" value="UniProtKB-UniRule"/>
</dbReference>
<feature type="transmembrane region" description="Helical" evidence="1">
    <location>
        <begin position="176"/>
        <end position="195"/>
    </location>
</feature>
<feature type="transmembrane region" description="Helical" evidence="1">
    <location>
        <begin position="145"/>
        <end position="164"/>
    </location>
</feature>
<feature type="compositionally biased region" description="Basic and acidic residues" evidence="2">
    <location>
        <begin position="251"/>
        <end position="260"/>
    </location>
</feature>
<comment type="caution">
    <text evidence="4">The sequence shown here is derived from an EMBL/GenBank/DDBJ whole genome shotgun (WGS) entry which is preliminary data.</text>
</comment>
<keyword evidence="1" id="KW-1133">Transmembrane helix</keyword>
<reference evidence="4" key="1">
    <citation type="journal article" date="2014" name="Int. J. Syst. Evol. Microbiol.">
        <title>Complete genome sequence of Corynebacterium casei LMG S-19264T (=DSM 44701T), isolated from a smear-ripened cheese.</title>
        <authorList>
            <consortium name="US DOE Joint Genome Institute (JGI-PGF)"/>
            <person name="Walter F."/>
            <person name="Albersmeier A."/>
            <person name="Kalinowski J."/>
            <person name="Ruckert C."/>
        </authorList>
    </citation>
    <scope>NUCLEOTIDE SEQUENCE</scope>
    <source>
        <strain evidence="4">CGMCC 4.7430</strain>
    </source>
</reference>
<keyword evidence="5" id="KW-1185">Reference proteome</keyword>
<dbReference type="AlphaFoldDB" id="A0A918AD10"/>
<sequence>MSAIDHYAYGLLTPVVAYVMSSVGCMLGLLLTSRARLVNAKESRYWLAGAAIAIGGTGIWTMHFIAMTGFAVHGTAIRYDVPLTVGSAIIAIVVVGAGLFLVRRGGERLPFLFGGGALTGIGVAGMHYLGMAAMNMSAHVSYDPLLVAASVLIAIAAATTALWFTLRVHGALRIGAAALVMGVAVTGMHFTGMYALSVEVHPETAPIAGARPIDFMLPVIVGISVVTMGLLLALVLSPSERELRREQEFLDRLRDQRGGDEPPAAGKGAPEVDLFGTPRGPAVS</sequence>
<proteinExistence type="predicted"/>
<evidence type="ECO:0000313" key="5">
    <source>
        <dbReference type="Proteomes" id="UP000660745"/>
    </source>
</evidence>
<dbReference type="EMBL" id="BMNK01000017">
    <property type="protein sequence ID" value="GGP15102.1"/>
    <property type="molecule type" value="Genomic_DNA"/>
</dbReference>
<name>A0A918AD10_9ACTN</name>